<dbReference type="Proteomes" id="UP000243629">
    <property type="component" value="Unassembled WGS sequence"/>
</dbReference>
<name>A0A1I4UMN5_9GAMM</name>
<reference evidence="2" key="1">
    <citation type="submission" date="2016-10" db="EMBL/GenBank/DDBJ databases">
        <authorList>
            <person name="Varghese N."/>
            <person name="Submissions S."/>
        </authorList>
    </citation>
    <scope>NUCLEOTIDE SEQUENCE [LARGE SCALE GENOMIC DNA]</scope>
    <source>
        <strain evidence="2">DSM 24213</strain>
    </source>
</reference>
<dbReference type="Gene3D" id="2.180.10.10">
    <property type="entry name" value="RHS repeat-associated core"/>
    <property type="match status" value="1"/>
</dbReference>
<dbReference type="PANTHER" id="PTHR32305:SF15">
    <property type="entry name" value="PROTEIN RHSA-RELATED"/>
    <property type="match status" value="1"/>
</dbReference>
<accession>A0A1I4UMN5</accession>
<dbReference type="PANTHER" id="PTHR32305">
    <property type="match status" value="1"/>
</dbReference>
<sequence>MACRVSCWAKPSSTKPPVAALDSSEQDATPQIAWLHSDHLLTARAATDANQNLIWRWRSDAFGVGEAESLTATNNPAAPNLTLNLRFPGQYHDEESGLYYNYFRTYDPSMGRYTQSDPIGLMGGVNTFGYVAGNPIARFDPLGLLIVYPDNDPDFKRDVELARQYLPLLDQYFRELDMLDAELHLIRIGRGDNPRFQEELLDIEPCGTPSAFSEPSSIFWNPREGNKILDGTGSIQSPALILLHEFAHAHQYMTNFDAYDRDKRNLRNDGYTDDEEYRVITGPETTAATAAGEPTRTCHRFPDGDSRTCTAAEYNMQSVTHSLNGQ</sequence>
<keyword evidence="2" id="KW-1185">Reference proteome</keyword>
<dbReference type="OrthoDB" id="9816400at2"/>
<organism evidence="1 2">
    <name type="scientific">Halopseudomonas yangmingensis</name>
    <dbReference type="NCBI Taxonomy" id="1720063"/>
    <lineage>
        <taxon>Bacteria</taxon>
        <taxon>Pseudomonadati</taxon>
        <taxon>Pseudomonadota</taxon>
        <taxon>Gammaproteobacteria</taxon>
        <taxon>Pseudomonadales</taxon>
        <taxon>Pseudomonadaceae</taxon>
        <taxon>Halopseudomonas</taxon>
    </lineage>
</organism>
<dbReference type="STRING" id="1720063.SAMN05216217_1273"/>
<gene>
    <name evidence="1" type="ORF">SAMN05216217_1273</name>
</gene>
<dbReference type="EMBL" id="FOUI01000027">
    <property type="protein sequence ID" value="SFM90264.1"/>
    <property type="molecule type" value="Genomic_DNA"/>
</dbReference>
<evidence type="ECO:0000313" key="2">
    <source>
        <dbReference type="Proteomes" id="UP000243629"/>
    </source>
</evidence>
<dbReference type="InterPro" id="IPR022385">
    <property type="entry name" value="Rhs_assc_core"/>
</dbReference>
<dbReference type="PRINTS" id="PR00394">
    <property type="entry name" value="RHSPROTEIN"/>
</dbReference>
<evidence type="ECO:0000313" key="1">
    <source>
        <dbReference type="EMBL" id="SFM90264.1"/>
    </source>
</evidence>
<dbReference type="NCBIfam" id="TIGR03696">
    <property type="entry name" value="Rhs_assc_core"/>
    <property type="match status" value="1"/>
</dbReference>
<protein>
    <submittedName>
        <fullName evidence="1">RHS repeat-associated core domain-containing protein</fullName>
    </submittedName>
</protein>
<dbReference type="AlphaFoldDB" id="A0A1I4UMN5"/>
<proteinExistence type="predicted"/>
<dbReference type="InterPro" id="IPR050708">
    <property type="entry name" value="T6SS_VgrG/RHS"/>
</dbReference>